<sequence>MPRFLHTVNSAFAVLKTKVHAIFSRRGANSVEQSGHRNINDAEQTTRATGQATDTSTVQHEEYEPSLRTLVDWRSETTTIVPTLTQHNIETIYEHDRFEEEGDE</sequence>
<accession>A0A4Y9ZVC8</accession>
<gene>
    <name evidence="2" type="ORF">EWM64_g6564</name>
</gene>
<organism evidence="2 3">
    <name type="scientific">Hericium alpestre</name>
    <dbReference type="NCBI Taxonomy" id="135208"/>
    <lineage>
        <taxon>Eukaryota</taxon>
        <taxon>Fungi</taxon>
        <taxon>Dikarya</taxon>
        <taxon>Basidiomycota</taxon>
        <taxon>Agaricomycotina</taxon>
        <taxon>Agaricomycetes</taxon>
        <taxon>Russulales</taxon>
        <taxon>Hericiaceae</taxon>
        <taxon>Hericium</taxon>
    </lineage>
</organism>
<protein>
    <submittedName>
        <fullName evidence="2">Uncharacterized protein</fullName>
    </submittedName>
</protein>
<name>A0A4Y9ZVC8_9AGAM</name>
<comment type="caution">
    <text evidence="2">The sequence shown here is derived from an EMBL/GenBank/DDBJ whole genome shotgun (WGS) entry which is preliminary data.</text>
</comment>
<feature type="compositionally biased region" description="Polar residues" evidence="1">
    <location>
        <begin position="41"/>
        <end position="58"/>
    </location>
</feature>
<feature type="region of interest" description="Disordered" evidence="1">
    <location>
        <begin position="27"/>
        <end position="63"/>
    </location>
</feature>
<dbReference type="Proteomes" id="UP000298061">
    <property type="component" value="Unassembled WGS sequence"/>
</dbReference>
<evidence type="ECO:0000256" key="1">
    <source>
        <dbReference type="SAM" id="MobiDB-lite"/>
    </source>
</evidence>
<dbReference type="EMBL" id="SFCI01000913">
    <property type="protein sequence ID" value="TFY77448.1"/>
    <property type="molecule type" value="Genomic_DNA"/>
</dbReference>
<dbReference type="AlphaFoldDB" id="A0A4Y9ZVC8"/>
<evidence type="ECO:0000313" key="3">
    <source>
        <dbReference type="Proteomes" id="UP000298061"/>
    </source>
</evidence>
<keyword evidence="3" id="KW-1185">Reference proteome</keyword>
<evidence type="ECO:0000313" key="2">
    <source>
        <dbReference type="EMBL" id="TFY77448.1"/>
    </source>
</evidence>
<proteinExistence type="predicted"/>
<reference evidence="2 3" key="1">
    <citation type="submission" date="2019-02" db="EMBL/GenBank/DDBJ databases">
        <title>Genome sequencing of the rare red list fungi Hericium alpestre (H. flagellum).</title>
        <authorList>
            <person name="Buettner E."/>
            <person name="Kellner H."/>
        </authorList>
    </citation>
    <scope>NUCLEOTIDE SEQUENCE [LARGE SCALE GENOMIC DNA]</scope>
    <source>
        <strain evidence="2 3">DSM 108284</strain>
    </source>
</reference>